<dbReference type="InterPro" id="IPR037171">
    <property type="entry name" value="NagB/RpiA_transferase-like"/>
</dbReference>
<gene>
    <name evidence="6" type="ORF">FPL22_03850</name>
</gene>
<dbReference type="SMART" id="SM01134">
    <property type="entry name" value="DeoRC"/>
    <property type="match status" value="1"/>
</dbReference>
<dbReference type="OrthoDB" id="9797223at2"/>
<feature type="region of interest" description="Disordered" evidence="4">
    <location>
        <begin position="27"/>
        <end position="59"/>
    </location>
</feature>
<evidence type="ECO:0000256" key="4">
    <source>
        <dbReference type="SAM" id="MobiDB-lite"/>
    </source>
</evidence>
<keyword evidence="3" id="KW-0804">Transcription</keyword>
<comment type="caution">
    <text evidence="6">The sequence shown here is derived from an EMBL/GenBank/DDBJ whole genome shotgun (WGS) entry which is preliminary data.</text>
</comment>
<dbReference type="Gene3D" id="3.40.50.1360">
    <property type="match status" value="1"/>
</dbReference>
<evidence type="ECO:0000313" key="6">
    <source>
        <dbReference type="EMBL" id="TSJ78443.1"/>
    </source>
</evidence>
<dbReference type="PROSITE" id="PS00894">
    <property type="entry name" value="HTH_DEOR_1"/>
    <property type="match status" value="1"/>
</dbReference>
<dbReference type="AlphaFoldDB" id="A0A556QP74"/>
<dbReference type="PANTHER" id="PTHR30363">
    <property type="entry name" value="HTH-TYPE TRANSCRIPTIONAL REGULATOR SRLR-RELATED"/>
    <property type="match status" value="1"/>
</dbReference>
<evidence type="ECO:0000256" key="3">
    <source>
        <dbReference type="ARBA" id="ARBA00023163"/>
    </source>
</evidence>
<evidence type="ECO:0000313" key="7">
    <source>
        <dbReference type="Proteomes" id="UP000315648"/>
    </source>
</evidence>
<dbReference type="Pfam" id="PF00455">
    <property type="entry name" value="DeoRC"/>
    <property type="match status" value="1"/>
</dbReference>
<dbReference type="EMBL" id="VMBG01000001">
    <property type="protein sequence ID" value="TSJ78443.1"/>
    <property type="molecule type" value="Genomic_DNA"/>
</dbReference>
<evidence type="ECO:0000256" key="1">
    <source>
        <dbReference type="ARBA" id="ARBA00023015"/>
    </source>
</evidence>
<organism evidence="6 7">
    <name type="scientific">Rariglobus hedericola</name>
    <dbReference type="NCBI Taxonomy" id="2597822"/>
    <lineage>
        <taxon>Bacteria</taxon>
        <taxon>Pseudomonadati</taxon>
        <taxon>Verrucomicrobiota</taxon>
        <taxon>Opitutia</taxon>
        <taxon>Opitutales</taxon>
        <taxon>Opitutaceae</taxon>
        <taxon>Rariglobus</taxon>
    </lineage>
</organism>
<dbReference type="SMART" id="SM00420">
    <property type="entry name" value="HTH_DEOR"/>
    <property type="match status" value="1"/>
</dbReference>
<dbReference type="PROSITE" id="PS51000">
    <property type="entry name" value="HTH_DEOR_2"/>
    <property type="match status" value="1"/>
</dbReference>
<dbReference type="InterPro" id="IPR014036">
    <property type="entry name" value="DeoR-like_C"/>
</dbReference>
<keyword evidence="7" id="KW-1185">Reference proteome</keyword>
<sequence>MATSAGPTSRRWSPPARTSWWPARLRCSSTAASRPPPSPACANWPQPRSPQKSDDHPRVRARALHDVDRSPAHPILHALMQRLERQRALIALVERQGDLTLEEACRSFAISPATVRRDFTEIVARGAAEKTWGGLRKNTSGPAVSDDMVPSGLRETLNVALKERIARAASALVQDGDVLAIDGGTTTLCMAPHLANRPVRIITNSLLIAHRIDRLRTTREGAEVFLTGGLLYPGSGSLLGPQTVDNLGQYHTRWAFLSCGGLDAEGTTNTNQLVAEAERAMIRMTTQAIVLADSTKWSKRDMVRVCGWKEISLLVTDAPLPADLHTSVKVRITDA</sequence>
<reference evidence="6 7" key="1">
    <citation type="submission" date="2019-07" db="EMBL/GenBank/DDBJ databases">
        <title>Description of 53C-WASEF.</title>
        <authorList>
            <person name="Pitt A."/>
            <person name="Hahn M.W."/>
        </authorList>
    </citation>
    <scope>NUCLEOTIDE SEQUENCE [LARGE SCALE GENOMIC DNA]</scope>
    <source>
        <strain evidence="6 7">53C-WASEF</strain>
    </source>
</reference>
<dbReference type="InterPro" id="IPR001034">
    <property type="entry name" value="DeoR_HTH"/>
</dbReference>
<keyword evidence="2" id="KW-0238">DNA-binding</keyword>
<evidence type="ECO:0000256" key="2">
    <source>
        <dbReference type="ARBA" id="ARBA00023125"/>
    </source>
</evidence>
<dbReference type="Pfam" id="PF08220">
    <property type="entry name" value="HTH_DeoR"/>
    <property type="match status" value="1"/>
</dbReference>
<name>A0A556QP74_9BACT</name>
<dbReference type="Proteomes" id="UP000315648">
    <property type="component" value="Unassembled WGS sequence"/>
</dbReference>
<protein>
    <submittedName>
        <fullName evidence="6">DeoR/GlpR transcriptional regulator</fullName>
    </submittedName>
</protein>
<proteinExistence type="predicted"/>
<evidence type="ECO:0000259" key="5">
    <source>
        <dbReference type="PROSITE" id="PS51000"/>
    </source>
</evidence>
<dbReference type="InterPro" id="IPR018356">
    <property type="entry name" value="Tscrpt_reg_HTH_DeoR_CS"/>
</dbReference>
<dbReference type="GO" id="GO:0003677">
    <property type="term" value="F:DNA binding"/>
    <property type="evidence" value="ECO:0007669"/>
    <property type="project" value="UniProtKB-KW"/>
</dbReference>
<dbReference type="InterPro" id="IPR050313">
    <property type="entry name" value="Carb_Metab_HTH_regulators"/>
</dbReference>
<dbReference type="PANTHER" id="PTHR30363:SF44">
    <property type="entry name" value="AGA OPERON TRANSCRIPTIONAL REPRESSOR-RELATED"/>
    <property type="match status" value="1"/>
</dbReference>
<dbReference type="SUPFAM" id="SSF100950">
    <property type="entry name" value="NagB/RpiA/CoA transferase-like"/>
    <property type="match status" value="1"/>
</dbReference>
<keyword evidence="1" id="KW-0805">Transcription regulation</keyword>
<dbReference type="GO" id="GO:0003700">
    <property type="term" value="F:DNA-binding transcription factor activity"/>
    <property type="evidence" value="ECO:0007669"/>
    <property type="project" value="InterPro"/>
</dbReference>
<feature type="domain" description="HTH deoR-type" evidence="5">
    <location>
        <begin position="82"/>
        <end position="137"/>
    </location>
</feature>
<accession>A0A556QP74</accession>